<organism evidence="6 7">
    <name type="scientific">Candidatus Pantoea edessiphila</name>
    <dbReference type="NCBI Taxonomy" id="2044610"/>
    <lineage>
        <taxon>Bacteria</taxon>
        <taxon>Pseudomonadati</taxon>
        <taxon>Pseudomonadota</taxon>
        <taxon>Gammaproteobacteria</taxon>
        <taxon>Enterobacterales</taxon>
        <taxon>Erwiniaceae</taxon>
        <taxon>Pantoea</taxon>
    </lineage>
</organism>
<dbReference type="OrthoDB" id="9779191at2"/>
<evidence type="ECO:0000256" key="1">
    <source>
        <dbReference type="ARBA" id="ARBA00022729"/>
    </source>
</evidence>
<dbReference type="Gene3D" id="1.25.40.10">
    <property type="entry name" value="Tetratricopeptide repeat domain"/>
    <property type="match status" value="1"/>
</dbReference>
<proteinExistence type="inferred from homology"/>
<keyword evidence="4" id="KW-0564">Palmitate</keyword>
<dbReference type="InterPro" id="IPR039565">
    <property type="entry name" value="BamD-like"/>
</dbReference>
<dbReference type="Proteomes" id="UP000295937">
    <property type="component" value="Unassembled WGS sequence"/>
</dbReference>
<dbReference type="RefSeq" id="WP_136132671.1">
    <property type="nucleotide sequence ID" value="NZ_PDKR01000004.1"/>
</dbReference>
<reference evidence="6 7" key="1">
    <citation type="journal article" date="2018" name="Genome Biol. Evol.">
        <title>Cladogenesis and Genomic Streamlining in Extracellular Endosymbionts of Tropical Stink Bugs.</title>
        <authorList>
            <person name="Otero-Bravo A."/>
            <person name="Goffredi S."/>
            <person name="Sabree Z.L."/>
        </authorList>
    </citation>
    <scope>NUCLEOTIDE SEQUENCE [LARGE SCALE GENOMIC DNA]</scope>
    <source>
        <strain evidence="6 7">SoEO</strain>
    </source>
</reference>
<keyword evidence="1 4" id="KW-0732">Signal</keyword>
<keyword evidence="2 4" id="KW-0472">Membrane</keyword>
<comment type="function">
    <text evidence="4">Part of the outer membrane protein assembly complex, which is involved in assembly and insertion of beta-barrel proteins into the outer membrane. Constitutes, with BamA, the core component of the assembly machinery.</text>
</comment>
<dbReference type="HAMAP" id="MF_00922">
    <property type="entry name" value="OM_assembly_BamD"/>
    <property type="match status" value="1"/>
</dbReference>
<dbReference type="InterPro" id="IPR011990">
    <property type="entry name" value="TPR-like_helical_dom_sf"/>
</dbReference>
<evidence type="ECO:0000256" key="2">
    <source>
        <dbReference type="ARBA" id="ARBA00023136"/>
    </source>
</evidence>
<feature type="domain" description="Outer membrane lipoprotein BamD-like" evidence="5">
    <location>
        <begin position="35"/>
        <end position="235"/>
    </location>
</feature>
<comment type="subcellular location">
    <subcellularLocation>
        <location evidence="4">Cell outer membrane</location>
        <topology evidence="4">Lipid-anchor</topology>
    </subcellularLocation>
</comment>
<evidence type="ECO:0000256" key="4">
    <source>
        <dbReference type="HAMAP-Rule" id="MF_00922"/>
    </source>
</evidence>
<dbReference type="GO" id="GO:0043165">
    <property type="term" value="P:Gram-negative-bacterium-type cell outer membrane assembly"/>
    <property type="evidence" value="ECO:0007669"/>
    <property type="project" value="UniProtKB-UniRule"/>
</dbReference>
<dbReference type="NCBIfam" id="TIGR03302">
    <property type="entry name" value="OM_YfiO"/>
    <property type="match status" value="1"/>
</dbReference>
<accession>A0A2P5T1R2</accession>
<dbReference type="PROSITE" id="PS51257">
    <property type="entry name" value="PROKAR_LIPOPROTEIN"/>
    <property type="match status" value="1"/>
</dbReference>
<gene>
    <name evidence="4" type="primary">bamD</name>
    <name evidence="6" type="ORF">CRV09_02960</name>
</gene>
<dbReference type="GO" id="GO:0051205">
    <property type="term" value="P:protein insertion into membrane"/>
    <property type="evidence" value="ECO:0007669"/>
    <property type="project" value="UniProtKB-UniRule"/>
</dbReference>
<evidence type="ECO:0000259" key="5">
    <source>
        <dbReference type="Pfam" id="PF13525"/>
    </source>
</evidence>
<sequence length="243" mass="28286">MKRIKYLFVTFTLILMIMGCSKFNNISSIPYTDLQKMYSIAQQKMQNGNFVSAIQYLKDISNIDSFGSYSKQAQLDMIYSYYKNKDFISAQILINHFMQIYPESSSMDYLLYIKGLIEMILDNPLKLKVQLDYSSHSMVHAYNAFNDFAKLLHNYPGSDYSVDAYNRLVYLKNRLAKHELSIALFYSKRKAYVAVINRVKKMIKLYPDTQATLDGLVLMQNAYRELKIHNEADKIDKIIAAND</sequence>
<comment type="subunit">
    <text evidence="4">Part of the Bam complex, which is composed of the outer membrane protein BamA, and four lipoproteins BamB, BamC, BamD and BamE.</text>
</comment>
<dbReference type="EMBL" id="PDKR01000004">
    <property type="protein sequence ID" value="PPI88480.1"/>
    <property type="molecule type" value="Genomic_DNA"/>
</dbReference>
<dbReference type="SUPFAM" id="SSF48452">
    <property type="entry name" value="TPR-like"/>
    <property type="match status" value="1"/>
</dbReference>
<evidence type="ECO:0000256" key="3">
    <source>
        <dbReference type="ARBA" id="ARBA00023237"/>
    </source>
</evidence>
<dbReference type="Pfam" id="PF13525">
    <property type="entry name" value="YfiO"/>
    <property type="match status" value="1"/>
</dbReference>
<protein>
    <recommendedName>
        <fullName evidence="4">Outer membrane protein assembly factor BamD</fullName>
    </recommendedName>
</protein>
<keyword evidence="3 4" id="KW-0998">Cell outer membrane</keyword>
<name>A0A2P5T1R2_9GAMM</name>
<comment type="similarity">
    <text evidence="4">Belongs to the BamD family.</text>
</comment>
<evidence type="ECO:0000313" key="6">
    <source>
        <dbReference type="EMBL" id="PPI88480.1"/>
    </source>
</evidence>
<dbReference type="GO" id="GO:0009279">
    <property type="term" value="C:cell outer membrane"/>
    <property type="evidence" value="ECO:0007669"/>
    <property type="project" value="UniProtKB-SubCell"/>
</dbReference>
<dbReference type="InterPro" id="IPR017689">
    <property type="entry name" value="BamD"/>
</dbReference>
<dbReference type="AlphaFoldDB" id="A0A2P5T1R2"/>
<keyword evidence="4" id="KW-0449">Lipoprotein</keyword>
<comment type="caution">
    <text evidence="6">The sequence shown here is derived from an EMBL/GenBank/DDBJ whole genome shotgun (WGS) entry which is preliminary data.</text>
</comment>
<dbReference type="CDD" id="cd15830">
    <property type="entry name" value="BamD"/>
    <property type="match status" value="1"/>
</dbReference>
<evidence type="ECO:0000313" key="7">
    <source>
        <dbReference type="Proteomes" id="UP000295937"/>
    </source>
</evidence>